<dbReference type="EMBL" id="JACLYZ010000008">
    <property type="protein sequence ID" value="MBM6734676.1"/>
    <property type="molecule type" value="Genomic_DNA"/>
</dbReference>
<feature type="compositionally biased region" description="Basic residues" evidence="1">
    <location>
        <begin position="124"/>
        <end position="139"/>
    </location>
</feature>
<proteinExistence type="predicted"/>
<evidence type="ECO:0000313" key="3">
    <source>
        <dbReference type="Proteomes" id="UP000766986"/>
    </source>
</evidence>
<keyword evidence="3" id="KW-1185">Reference proteome</keyword>
<name>A0ABS2DZ79_9BACT</name>
<dbReference type="Proteomes" id="UP000766986">
    <property type="component" value="Unassembled WGS sequence"/>
</dbReference>
<sequence length="139" mass="15730">MDTYTGHIEYKLAGQKSKSEGFMACLITPAGESYRLYRKGAFDINDSFFKQFDQQEVEVNGELENTGFICVTSVKSSEGKLVQVPDQPLLPTDLVFQPAEKSDGKTCCINEKKVPTKSKPTLLLKKKKKSNNNFKRRKR</sequence>
<protein>
    <recommendedName>
        <fullName evidence="4">DUF3945 domain-containing protein</fullName>
    </recommendedName>
</protein>
<evidence type="ECO:0008006" key="4">
    <source>
        <dbReference type="Google" id="ProtNLM"/>
    </source>
</evidence>
<comment type="caution">
    <text evidence="2">The sequence shown here is derived from an EMBL/GenBank/DDBJ whole genome shotgun (WGS) entry which is preliminary data.</text>
</comment>
<feature type="region of interest" description="Disordered" evidence="1">
    <location>
        <begin position="118"/>
        <end position="139"/>
    </location>
</feature>
<evidence type="ECO:0000313" key="2">
    <source>
        <dbReference type="EMBL" id="MBM6734676.1"/>
    </source>
</evidence>
<reference evidence="2 3" key="1">
    <citation type="journal article" date="2021" name="Sci. Rep.">
        <title>The distribution of antibiotic resistance genes in chicken gut microbiota commensals.</title>
        <authorList>
            <person name="Juricova H."/>
            <person name="Matiasovicova J."/>
            <person name="Kubasova T."/>
            <person name="Cejkova D."/>
            <person name="Rychlik I."/>
        </authorList>
    </citation>
    <scope>NUCLEOTIDE SEQUENCE [LARGE SCALE GENOMIC DNA]</scope>
    <source>
        <strain evidence="2 3">An772</strain>
    </source>
</reference>
<evidence type="ECO:0000256" key="1">
    <source>
        <dbReference type="SAM" id="MobiDB-lite"/>
    </source>
</evidence>
<dbReference type="RefSeq" id="WP_205095033.1">
    <property type="nucleotide sequence ID" value="NZ_CALUIP010000025.1"/>
</dbReference>
<gene>
    <name evidence="2" type="ORF">H7U35_05515</name>
</gene>
<organism evidence="2 3">
    <name type="scientific">Mediterranea massiliensis</name>
    <dbReference type="NCBI Taxonomy" id="1841865"/>
    <lineage>
        <taxon>Bacteria</taxon>
        <taxon>Pseudomonadati</taxon>
        <taxon>Bacteroidota</taxon>
        <taxon>Bacteroidia</taxon>
        <taxon>Bacteroidales</taxon>
        <taxon>Bacteroidaceae</taxon>
        <taxon>Mediterranea</taxon>
    </lineage>
</organism>
<accession>A0ABS2DZ79</accession>